<proteinExistence type="predicted"/>
<organism evidence="1 2">
    <name type="scientific">Geobacillus thermodenitrificans</name>
    <dbReference type="NCBI Taxonomy" id="33940"/>
    <lineage>
        <taxon>Bacteria</taxon>
        <taxon>Bacillati</taxon>
        <taxon>Bacillota</taxon>
        <taxon>Bacilli</taxon>
        <taxon>Bacillales</taxon>
        <taxon>Anoxybacillaceae</taxon>
        <taxon>Geobacillus</taxon>
    </lineage>
</organism>
<dbReference type="RefSeq" id="WP_131261675.1">
    <property type="nucleotide sequence ID" value="NZ_CP017690.1"/>
</dbReference>
<dbReference type="PROSITE" id="PS51257">
    <property type="entry name" value="PROKAR_LIPOPROTEIN"/>
    <property type="match status" value="1"/>
</dbReference>
<evidence type="ECO:0000313" key="1">
    <source>
        <dbReference type="EMBL" id="WMV77353.1"/>
    </source>
</evidence>
<name>A0ABY9QH16_GEOTD</name>
<reference evidence="1 2" key="1">
    <citation type="submission" date="2023-08" db="EMBL/GenBank/DDBJ databases">
        <title>Complete genome sequence of Geobacillus thermodenitrificans K1041, a genetically tractable strain representative of the genus Geobacillus.</title>
        <authorList>
            <person name="Kani S."/>
            <person name="Suzuki H."/>
        </authorList>
    </citation>
    <scope>NUCLEOTIDE SEQUENCE [LARGE SCALE GENOMIC DNA]</scope>
    <source>
        <strain evidence="1 2">K1041</strain>
    </source>
</reference>
<gene>
    <name evidence="1" type="ORF">HSX42_06205</name>
</gene>
<keyword evidence="2" id="KW-1185">Reference proteome</keyword>
<evidence type="ECO:0000313" key="2">
    <source>
        <dbReference type="Proteomes" id="UP001297580"/>
    </source>
</evidence>
<dbReference type="Proteomes" id="UP001297580">
    <property type="component" value="Chromosome"/>
</dbReference>
<accession>A0ABY9QH16</accession>
<dbReference type="EMBL" id="CP133461">
    <property type="protein sequence ID" value="WMV77353.1"/>
    <property type="molecule type" value="Genomic_DNA"/>
</dbReference>
<sequence>MKKGDDAVCERTCSVMSGKLLNGYVCPFVVSSCTFSCPSTHIIERLLETALAIRMGTKQAKQKQPPLAEQ</sequence>
<protein>
    <submittedName>
        <fullName evidence="1">Uncharacterized protein</fullName>
    </submittedName>
</protein>